<evidence type="ECO:0000313" key="3">
    <source>
        <dbReference type="Proteomes" id="UP000334990"/>
    </source>
</evidence>
<evidence type="ECO:0000313" key="2">
    <source>
        <dbReference type="EMBL" id="GES03864.1"/>
    </source>
</evidence>
<accession>A0A5M3W511</accession>
<dbReference type="AlphaFoldDB" id="A0A5M3W511"/>
<dbReference type="Proteomes" id="UP000334990">
    <property type="component" value="Unassembled WGS sequence"/>
</dbReference>
<comment type="caution">
    <text evidence="2">The sequence shown here is derived from an EMBL/GenBank/DDBJ whole genome shotgun (WGS) entry which is preliminary data.</text>
</comment>
<sequence>MSLRRKKRQIASSESDGDDAGTGQAQDTGAKRPATGPPEGSVEAPLKKVKRVPNVVGQALAGQSSSSESDDDVELSEAAWTEVQGCFLIKDLVRVSADSGAPLAQALRKLGTSSIFNDLRRSVSENSPQPGEWLALIDADARQEAEDCVIPLGAHGKMKAAVQGGSNILMIDCTGMDAVSTNYNAFLHTINVAGVLKGNPEYLAPPADYFVYFRRALFELCNATAGSKLRNIYQQATAGDLDCLNFVLSIEIVECASEDMFIGLWQKVMADEECCTVLTADGPKRLKAPRSGYSGAGLTGDLQNRIKDQWKAKHIEYYINIWVANYRAAYIKKNKVSFDALMAWAANGRAKPNFNLSGVVMNLTGQALTGSFTFYEDYFKQAGIRKKLQAGL</sequence>
<evidence type="ECO:0000256" key="1">
    <source>
        <dbReference type="SAM" id="MobiDB-lite"/>
    </source>
</evidence>
<protein>
    <submittedName>
        <fullName evidence="2">Uncharacterized protein</fullName>
    </submittedName>
</protein>
<dbReference type="RefSeq" id="WP_155339994.1">
    <property type="nucleotide sequence ID" value="NZ_BAAABN010000042.1"/>
</dbReference>
<dbReference type="OrthoDB" id="9821235at2"/>
<proteinExistence type="predicted"/>
<dbReference type="EMBL" id="BLAD01000073">
    <property type="protein sequence ID" value="GES03864.1"/>
    <property type="molecule type" value="Genomic_DNA"/>
</dbReference>
<reference evidence="2 3" key="1">
    <citation type="submission" date="2019-10" db="EMBL/GenBank/DDBJ databases">
        <title>Whole genome shotgun sequence of Acrocarpospora corrugata NBRC 13972.</title>
        <authorList>
            <person name="Ichikawa N."/>
            <person name="Kimura A."/>
            <person name="Kitahashi Y."/>
            <person name="Komaki H."/>
            <person name="Oguchi A."/>
        </authorList>
    </citation>
    <scope>NUCLEOTIDE SEQUENCE [LARGE SCALE GENOMIC DNA]</scope>
    <source>
        <strain evidence="2 3">NBRC 13972</strain>
    </source>
</reference>
<keyword evidence="3" id="KW-1185">Reference proteome</keyword>
<feature type="region of interest" description="Disordered" evidence="1">
    <location>
        <begin position="1"/>
        <end position="50"/>
    </location>
</feature>
<organism evidence="2 3">
    <name type="scientific">Acrocarpospora corrugata</name>
    <dbReference type="NCBI Taxonomy" id="35763"/>
    <lineage>
        <taxon>Bacteria</taxon>
        <taxon>Bacillati</taxon>
        <taxon>Actinomycetota</taxon>
        <taxon>Actinomycetes</taxon>
        <taxon>Streptosporangiales</taxon>
        <taxon>Streptosporangiaceae</taxon>
        <taxon>Acrocarpospora</taxon>
    </lineage>
</organism>
<name>A0A5M3W511_9ACTN</name>
<gene>
    <name evidence="2" type="ORF">Acor_59300</name>
</gene>